<dbReference type="Proteomes" id="UP001162162">
    <property type="component" value="Unassembled WGS sequence"/>
</dbReference>
<dbReference type="AlphaFoldDB" id="A0AAV8X4H5"/>
<sequence>MRKVCGEARARSANGRSKSEARTGPYFEDTFLLYMIFHANFATKIYFSETLYISRPDGAHKKRIF</sequence>
<name>A0AAV8X4H5_9CUCU</name>
<evidence type="ECO:0000256" key="1">
    <source>
        <dbReference type="SAM" id="MobiDB-lite"/>
    </source>
</evidence>
<keyword evidence="3" id="KW-1185">Reference proteome</keyword>
<feature type="compositionally biased region" description="Basic and acidic residues" evidence="1">
    <location>
        <begin position="1"/>
        <end position="10"/>
    </location>
</feature>
<reference evidence="2" key="1">
    <citation type="journal article" date="2023" name="Insect Mol. Biol.">
        <title>Genome sequencing provides insights into the evolution of gene families encoding plant cell wall-degrading enzymes in longhorned beetles.</title>
        <authorList>
            <person name="Shin N.R."/>
            <person name="Okamura Y."/>
            <person name="Kirsch R."/>
            <person name="Pauchet Y."/>
        </authorList>
    </citation>
    <scope>NUCLEOTIDE SEQUENCE</scope>
    <source>
        <strain evidence="2">AMC_N1</strain>
    </source>
</reference>
<evidence type="ECO:0000313" key="2">
    <source>
        <dbReference type="EMBL" id="KAJ8933427.1"/>
    </source>
</evidence>
<feature type="region of interest" description="Disordered" evidence="1">
    <location>
        <begin position="1"/>
        <end position="22"/>
    </location>
</feature>
<gene>
    <name evidence="2" type="ORF">NQ318_015591</name>
</gene>
<protein>
    <submittedName>
        <fullName evidence="2">Uncharacterized protein</fullName>
    </submittedName>
</protein>
<organism evidence="2 3">
    <name type="scientific">Aromia moschata</name>
    <dbReference type="NCBI Taxonomy" id="1265417"/>
    <lineage>
        <taxon>Eukaryota</taxon>
        <taxon>Metazoa</taxon>
        <taxon>Ecdysozoa</taxon>
        <taxon>Arthropoda</taxon>
        <taxon>Hexapoda</taxon>
        <taxon>Insecta</taxon>
        <taxon>Pterygota</taxon>
        <taxon>Neoptera</taxon>
        <taxon>Endopterygota</taxon>
        <taxon>Coleoptera</taxon>
        <taxon>Polyphaga</taxon>
        <taxon>Cucujiformia</taxon>
        <taxon>Chrysomeloidea</taxon>
        <taxon>Cerambycidae</taxon>
        <taxon>Cerambycinae</taxon>
        <taxon>Callichromatini</taxon>
        <taxon>Aromia</taxon>
    </lineage>
</organism>
<dbReference type="EMBL" id="JAPWTK010001223">
    <property type="protein sequence ID" value="KAJ8933427.1"/>
    <property type="molecule type" value="Genomic_DNA"/>
</dbReference>
<accession>A0AAV8X4H5</accession>
<comment type="caution">
    <text evidence="2">The sequence shown here is derived from an EMBL/GenBank/DDBJ whole genome shotgun (WGS) entry which is preliminary data.</text>
</comment>
<evidence type="ECO:0000313" key="3">
    <source>
        <dbReference type="Proteomes" id="UP001162162"/>
    </source>
</evidence>
<proteinExistence type="predicted"/>